<dbReference type="Pfam" id="PF07859">
    <property type="entry name" value="Abhydrolase_3"/>
    <property type="match status" value="1"/>
</dbReference>
<dbReference type="AlphaFoldDB" id="A0A2W5V1V0"/>
<sequence length="313" mass="33784">MRASYRVNEDAPVLTLQMRVIAIVSEWLARPAEKVGVERAREALAKAAGSPAFIVGKVARLAQIRDDVISGVKVRRYVPHDAEPGVIVFFHGGGFVVGNYETHARPVSALAAATKREVIAVDYRLAPEHPYPAAVDDCVAVTSALSGRVVVAGDSAGGALATVVARRLGEKVAAQVLIYPVTDNVDELPSFETFARGHFLSRDTVRFYRQCYAPDVQRRHEPDCSPLRAGSLKGSAPAYVLLAECDVVHDEGLAYARKLERDGVAVKLVEVPGVLHGFFNMQGLPVATRATREMAAWIVSAFETNRRGQLSGA</sequence>
<comment type="similarity">
    <text evidence="1">Belongs to the 'GDXG' lipolytic enzyme family.</text>
</comment>
<dbReference type="Gene3D" id="3.40.50.1820">
    <property type="entry name" value="alpha/beta hydrolase"/>
    <property type="match status" value="1"/>
</dbReference>
<dbReference type="PANTHER" id="PTHR48081:SF8">
    <property type="entry name" value="ALPHA_BETA HYDROLASE FOLD-3 DOMAIN-CONTAINING PROTEIN-RELATED"/>
    <property type="match status" value="1"/>
</dbReference>
<evidence type="ECO:0000256" key="2">
    <source>
        <dbReference type="ARBA" id="ARBA00022801"/>
    </source>
</evidence>
<evidence type="ECO:0000313" key="6">
    <source>
        <dbReference type="Proteomes" id="UP000249061"/>
    </source>
</evidence>
<keyword evidence="2 5" id="KW-0378">Hydrolase</keyword>
<dbReference type="InterPro" id="IPR050300">
    <property type="entry name" value="GDXG_lipolytic_enzyme"/>
</dbReference>
<dbReference type="Proteomes" id="UP000249061">
    <property type="component" value="Unassembled WGS sequence"/>
</dbReference>
<accession>A0A2W5V1V0</accession>
<proteinExistence type="inferred from homology"/>
<feature type="active site" evidence="3">
    <location>
        <position position="155"/>
    </location>
</feature>
<protein>
    <submittedName>
        <fullName evidence="5">Alpha/beta hydrolase</fullName>
    </submittedName>
</protein>
<dbReference type="SUPFAM" id="SSF53474">
    <property type="entry name" value="alpha/beta-Hydrolases"/>
    <property type="match status" value="1"/>
</dbReference>
<dbReference type="PANTHER" id="PTHR48081">
    <property type="entry name" value="AB HYDROLASE SUPERFAMILY PROTEIN C4A8.06C"/>
    <property type="match status" value="1"/>
</dbReference>
<dbReference type="EMBL" id="QFQP01000005">
    <property type="protein sequence ID" value="PZR15428.1"/>
    <property type="molecule type" value="Genomic_DNA"/>
</dbReference>
<feature type="domain" description="Alpha/beta hydrolase fold-3" evidence="4">
    <location>
        <begin position="87"/>
        <end position="279"/>
    </location>
</feature>
<evidence type="ECO:0000313" key="5">
    <source>
        <dbReference type="EMBL" id="PZR15428.1"/>
    </source>
</evidence>
<name>A0A2W5V1V0_9BACT</name>
<evidence type="ECO:0000256" key="3">
    <source>
        <dbReference type="PROSITE-ProRule" id="PRU10038"/>
    </source>
</evidence>
<evidence type="ECO:0000256" key="1">
    <source>
        <dbReference type="ARBA" id="ARBA00010515"/>
    </source>
</evidence>
<dbReference type="PROSITE" id="PS01174">
    <property type="entry name" value="LIPASE_GDXG_SER"/>
    <property type="match status" value="1"/>
</dbReference>
<dbReference type="InterPro" id="IPR013094">
    <property type="entry name" value="AB_hydrolase_3"/>
</dbReference>
<organism evidence="5 6">
    <name type="scientific">Archangium gephyra</name>
    <dbReference type="NCBI Taxonomy" id="48"/>
    <lineage>
        <taxon>Bacteria</taxon>
        <taxon>Pseudomonadati</taxon>
        <taxon>Myxococcota</taxon>
        <taxon>Myxococcia</taxon>
        <taxon>Myxococcales</taxon>
        <taxon>Cystobacterineae</taxon>
        <taxon>Archangiaceae</taxon>
        <taxon>Archangium</taxon>
    </lineage>
</organism>
<evidence type="ECO:0000259" key="4">
    <source>
        <dbReference type="Pfam" id="PF07859"/>
    </source>
</evidence>
<dbReference type="InterPro" id="IPR002168">
    <property type="entry name" value="Lipase_GDXG_HIS_AS"/>
</dbReference>
<dbReference type="GO" id="GO:0016787">
    <property type="term" value="F:hydrolase activity"/>
    <property type="evidence" value="ECO:0007669"/>
    <property type="project" value="UniProtKB-KW"/>
</dbReference>
<dbReference type="PROSITE" id="PS01173">
    <property type="entry name" value="LIPASE_GDXG_HIS"/>
    <property type="match status" value="1"/>
</dbReference>
<dbReference type="InterPro" id="IPR033140">
    <property type="entry name" value="Lipase_GDXG_put_SER_AS"/>
</dbReference>
<gene>
    <name evidence="5" type="ORF">DI536_08225</name>
</gene>
<reference evidence="5 6" key="1">
    <citation type="submission" date="2017-08" db="EMBL/GenBank/DDBJ databases">
        <title>Infants hospitalized years apart are colonized by the same room-sourced microbial strains.</title>
        <authorList>
            <person name="Brooks B."/>
            <person name="Olm M.R."/>
            <person name="Firek B.A."/>
            <person name="Baker R."/>
            <person name="Thomas B.C."/>
            <person name="Morowitz M.J."/>
            <person name="Banfield J.F."/>
        </authorList>
    </citation>
    <scope>NUCLEOTIDE SEQUENCE [LARGE SCALE GENOMIC DNA]</scope>
    <source>
        <strain evidence="5">S2_003_000_R2_14</strain>
    </source>
</reference>
<dbReference type="InterPro" id="IPR029058">
    <property type="entry name" value="AB_hydrolase_fold"/>
</dbReference>
<comment type="caution">
    <text evidence="5">The sequence shown here is derived from an EMBL/GenBank/DDBJ whole genome shotgun (WGS) entry which is preliminary data.</text>
</comment>